<reference evidence="2 3" key="1">
    <citation type="submission" date="2013-11" db="EMBL/GenBank/DDBJ databases">
        <title>Single cell genomics of uncultured Tannerella BU063 (oral taxon 286).</title>
        <authorList>
            <person name="Beall C.J."/>
            <person name="Campbell A.G."/>
            <person name="Griffen A.L."/>
            <person name="Podar M."/>
            <person name="Leys E.J."/>
        </authorList>
    </citation>
    <scope>NUCLEOTIDE SEQUENCE [LARGE SCALE GENOMIC DNA]</scope>
    <source>
        <strain evidence="2">Cell 5</strain>
    </source>
</reference>
<keyword evidence="1" id="KW-1133">Transmembrane helix</keyword>
<evidence type="ECO:0000313" key="3">
    <source>
        <dbReference type="Proteomes" id="UP000018872"/>
    </source>
</evidence>
<sequence length="39" mass="4532">MIPQLGIFRIVQQLLAQVIRLLLGSIALVFVFMKDVQYR</sequence>
<comment type="caution">
    <text evidence="2">The sequence shown here is derived from an EMBL/GenBank/DDBJ whole genome shotgun (WGS) entry which is preliminary data.</text>
</comment>
<feature type="transmembrane region" description="Helical" evidence="1">
    <location>
        <begin position="14"/>
        <end position="33"/>
    </location>
</feature>
<dbReference type="EMBL" id="AYYC01000566">
    <property type="protein sequence ID" value="ETK05165.1"/>
    <property type="molecule type" value="Genomic_DNA"/>
</dbReference>
<gene>
    <name evidence="2" type="ORF">T229_04845</name>
</gene>
<name>W2CDJ6_9BACT</name>
<organism evidence="2 3">
    <name type="scientific">Tannerella sp. oral taxon BU063 isolate Cell 5</name>
    <dbReference type="NCBI Taxonomy" id="1410950"/>
    <lineage>
        <taxon>Bacteria</taxon>
        <taxon>Pseudomonadati</taxon>
        <taxon>Bacteroidota</taxon>
        <taxon>Bacteroidia</taxon>
        <taxon>Bacteroidales</taxon>
        <taxon>Tannerellaceae</taxon>
        <taxon>Tannerella</taxon>
    </lineage>
</organism>
<evidence type="ECO:0000256" key="1">
    <source>
        <dbReference type="SAM" id="Phobius"/>
    </source>
</evidence>
<dbReference type="Proteomes" id="UP000018872">
    <property type="component" value="Unassembled WGS sequence"/>
</dbReference>
<dbReference type="AlphaFoldDB" id="W2CDJ6"/>
<keyword evidence="1" id="KW-0472">Membrane</keyword>
<keyword evidence="1" id="KW-0812">Transmembrane</keyword>
<evidence type="ECO:0000313" key="2">
    <source>
        <dbReference type="EMBL" id="ETK05165.1"/>
    </source>
</evidence>
<accession>W2CDJ6</accession>
<protein>
    <submittedName>
        <fullName evidence="2">Uncharacterized protein</fullName>
    </submittedName>
</protein>
<proteinExistence type="predicted"/>